<evidence type="ECO:0000256" key="1">
    <source>
        <dbReference type="ARBA" id="ARBA00022490"/>
    </source>
</evidence>
<comment type="subunit">
    <text evidence="8">Monomer.</text>
</comment>
<dbReference type="InterPro" id="IPR025877">
    <property type="entry name" value="MobA-like_NTP_Trfase"/>
</dbReference>
<organism evidence="10 11">
    <name type="scientific">Caldichromatium japonicum</name>
    <dbReference type="NCBI Taxonomy" id="2699430"/>
    <lineage>
        <taxon>Bacteria</taxon>
        <taxon>Pseudomonadati</taxon>
        <taxon>Pseudomonadota</taxon>
        <taxon>Gammaproteobacteria</taxon>
        <taxon>Chromatiales</taxon>
        <taxon>Chromatiaceae</taxon>
        <taxon>Caldichromatium</taxon>
    </lineage>
</organism>
<dbReference type="Gene3D" id="3.90.550.10">
    <property type="entry name" value="Spore Coat Polysaccharide Biosynthesis Protein SpsA, Chain A"/>
    <property type="match status" value="1"/>
</dbReference>
<dbReference type="GO" id="GO:0005525">
    <property type="term" value="F:GTP binding"/>
    <property type="evidence" value="ECO:0007669"/>
    <property type="project" value="UniProtKB-UniRule"/>
</dbReference>
<comment type="cofactor">
    <cofactor evidence="8">
        <name>Mg(2+)</name>
        <dbReference type="ChEBI" id="CHEBI:18420"/>
    </cofactor>
</comment>
<dbReference type="AlphaFoldDB" id="A0A6G7VCK2"/>
<protein>
    <recommendedName>
        <fullName evidence="8">Molybdenum cofactor guanylyltransferase</fullName>
        <shortName evidence="8">MoCo guanylyltransferase</shortName>
        <ecNumber evidence="8">2.7.7.77</ecNumber>
    </recommendedName>
    <alternativeName>
        <fullName evidence="8">GTP:molybdopterin guanylyltransferase</fullName>
    </alternativeName>
    <alternativeName>
        <fullName evidence="8">Mo-MPT guanylyltransferase</fullName>
    </alternativeName>
    <alternativeName>
        <fullName evidence="8">Molybdopterin guanylyltransferase</fullName>
    </alternativeName>
    <alternativeName>
        <fullName evidence="8">Molybdopterin-guanine dinucleotide synthase</fullName>
        <shortName evidence="8">MGD synthase</shortName>
    </alternativeName>
</protein>
<evidence type="ECO:0000256" key="7">
    <source>
        <dbReference type="ARBA" id="ARBA00023150"/>
    </source>
</evidence>
<dbReference type="Pfam" id="PF12804">
    <property type="entry name" value="NTP_transf_3"/>
    <property type="match status" value="1"/>
</dbReference>
<evidence type="ECO:0000256" key="3">
    <source>
        <dbReference type="ARBA" id="ARBA00022723"/>
    </source>
</evidence>
<keyword evidence="6 8" id="KW-0342">GTP-binding</keyword>
<dbReference type="EMBL" id="CP048029">
    <property type="protein sequence ID" value="QIK37517.1"/>
    <property type="molecule type" value="Genomic_DNA"/>
</dbReference>
<keyword evidence="11" id="KW-1185">Reference proteome</keyword>
<keyword evidence="4 8" id="KW-0547">Nucleotide-binding</keyword>
<reference evidence="11" key="1">
    <citation type="submission" date="2020-01" db="EMBL/GenBank/DDBJ databases">
        <title>Caldichromatium gen. nov., sp. nov., a thermophilic purple sulfur bacterium member of the family Chromatiaceae isolated from Nakabusa hot spring, Japan.</title>
        <authorList>
            <person name="Saini M.K."/>
            <person name="Hanada S."/>
            <person name="Tank M."/>
        </authorList>
    </citation>
    <scope>NUCLEOTIDE SEQUENCE [LARGE SCALE GENOMIC DNA]</scope>
    <source>
        <strain evidence="11">No.7</strain>
    </source>
</reference>
<evidence type="ECO:0000256" key="6">
    <source>
        <dbReference type="ARBA" id="ARBA00023134"/>
    </source>
</evidence>
<feature type="binding site" evidence="8">
    <location>
        <position position="113"/>
    </location>
    <ligand>
        <name>Mg(2+)</name>
        <dbReference type="ChEBI" id="CHEBI:18420"/>
    </ligand>
</feature>
<dbReference type="HAMAP" id="MF_00316">
    <property type="entry name" value="MobA"/>
    <property type="match status" value="1"/>
</dbReference>
<evidence type="ECO:0000256" key="4">
    <source>
        <dbReference type="ARBA" id="ARBA00022741"/>
    </source>
</evidence>
<comment type="caution">
    <text evidence="8">Lacks conserved residue(s) required for the propagation of feature annotation.</text>
</comment>
<dbReference type="SUPFAM" id="SSF53448">
    <property type="entry name" value="Nucleotide-diphospho-sugar transferases"/>
    <property type="match status" value="1"/>
</dbReference>
<feature type="binding site" evidence="8">
    <location>
        <position position="83"/>
    </location>
    <ligand>
        <name>GTP</name>
        <dbReference type="ChEBI" id="CHEBI:37565"/>
    </ligand>
</feature>
<dbReference type="GO" id="GO:1902758">
    <property type="term" value="P:bis(molybdopterin guanine dinucleotide)molybdenum biosynthetic process"/>
    <property type="evidence" value="ECO:0007669"/>
    <property type="project" value="TreeGrafter"/>
</dbReference>
<feature type="binding site" evidence="8">
    <location>
        <begin position="24"/>
        <end position="26"/>
    </location>
    <ligand>
        <name>GTP</name>
        <dbReference type="ChEBI" id="CHEBI:37565"/>
    </ligand>
</feature>
<evidence type="ECO:0000256" key="5">
    <source>
        <dbReference type="ARBA" id="ARBA00022842"/>
    </source>
</evidence>
<feature type="binding site" evidence="8">
    <location>
        <position position="37"/>
    </location>
    <ligand>
        <name>GTP</name>
        <dbReference type="ChEBI" id="CHEBI:37565"/>
    </ligand>
</feature>
<proteinExistence type="inferred from homology"/>
<comment type="similarity">
    <text evidence="8">Belongs to the MobA family.</text>
</comment>
<dbReference type="EC" id="2.7.7.77" evidence="8"/>
<dbReference type="InterPro" id="IPR029044">
    <property type="entry name" value="Nucleotide-diphossugar_trans"/>
</dbReference>
<comment type="domain">
    <text evidence="8">The N-terminal domain determines nucleotide recognition and specific binding, while the C-terminal domain determines the specific binding to the target protein.</text>
</comment>
<dbReference type="RefSeq" id="WP_166270283.1">
    <property type="nucleotide sequence ID" value="NZ_CP048029.1"/>
</dbReference>
<feature type="domain" description="MobA-like NTP transferase" evidence="9">
    <location>
        <begin position="21"/>
        <end position="177"/>
    </location>
</feature>
<dbReference type="CDD" id="cd02503">
    <property type="entry name" value="MobA"/>
    <property type="match status" value="1"/>
</dbReference>
<dbReference type="PANTHER" id="PTHR19136">
    <property type="entry name" value="MOLYBDENUM COFACTOR GUANYLYLTRANSFERASE"/>
    <property type="match status" value="1"/>
</dbReference>
<dbReference type="PANTHER" id="PTHR19136:SF81">
    <property type="entry name" value="MOLYBDENUM COFACTOR GUANYLYLTRANSFERASE"/>
    <property type="match status" value="1"/>
</dbReference>
<dbReference type="GO" id="GO:0046872">
    <property type="term" value="F:metal ion binding"/>
    <property type="evidence" value="ECO:0007669"/>
    <property type="project" value="UniProtKB-KW"/>
</dbReference>
<keyword evidence="10" id="KW-0548">Nucleotidyltransferase</keyword>
<feature type="binding site" evidence="8">
    <location>
        <position position="113"/>
    </location>
    <ligand>
        <name>GTP</name>
        <dbReference type="ChEBI" id="CHEBI:37565"/>
    </ligand>
</feature>
<dbReference type="InterPro" id="IPR013482">
    <property type="entry name" value="Molybde_CF_guanTrfase"/>
</dbReference>
<evidence type="ECO:0000313" key="11">
    <source>
        <dbReference type="Proteomes" id="UP000502699"/>
    </source>
</evidence>
<evidence type="ECO:0000259" key="9">
    <source>
        <dbReference type="Pfam" id="PF12804"/>
    </source>
</evidence>
<dbReference type="KEGG" id="cjap:GWK36_05465"/>
<sequence>MKASQADEALPRIVSAKELTALILAGGRGRRLGGIDKGLVEIGDRPLIAWILAALAPQVGAILISANRHSEHYRSLGHPVLTDPLPDYPGPLAGILAGLRAAPSPWILVVPCDAPCLPLDLGTRLARALVQHRGDLAVVHDGERAQWLHALLPVGLADELADFLAQGGRRAEDWLRRYRIAWADYSGQAKAFVNLNTLEDLRNFRDL</sequence>
<comment type="catalytic activity">
    <reaction evidence="8">
        <text>Mo-molybdopterin + GTP + H(+) = Mo-molybdopterin guanine dinucleotide + diphosphate</text>
        <dbReference type="Rhea" id="RHEA:34243"/>
        <dbReference type="ChEBI" id="CHEBI:15378"/>
        <dbReference type="ChEBI" id="CHEBI:33019"/>
        <dbReference type="ChEBI" id="CHEBI:37565"/>
        <dbReference type="ChEBI" id="CHEBI:71302"/>
        <dbReference type="ChEBI" id="CHEBI:71310"/>
        <dbReference type="EC" id="2.7.7.77"/>
    </reaction>
</comment>
<dbReference type="GO" id="GO:0061603">
    <property type="term" value="F:molybdenum cofactor guanylyltransferase activity"/>
    <property type="evidence" value="ECO:0007669"/>
    <property type="project" value="UniProtKB-EC"/>
</dbReference>
<accession>A0A6G7VCK2</accession>
<keyword evidence="7 8" id="KW-0501">Molybdenum cofactor biosynthesis</keyword>
<evidence type="ECO:0000256" key="2">
    <source>
        <dbReference type="ARBA" id="ARBA00022679"/>
    </source>
</evidence>
<keyword evidence="1 8" id="KW-0963">Cytoplasm</keyword>
<gene>
    <name evidence="8 10" type="primary">mobA</name>
    <name evidence="10" type="ORF">GWK36_05465</name>
</gene>
<evidence type="ECO:0000313" key="10">
    <source>
        <dbReference type="EMBL" id="QIK37517.1"/>
    </source>
</evidence>
<dbReference type="Proteomes" id="UP000502699">
    <property type="component" value="Chromosome"/>
</dbReference>
<dbReference type="NCBIfam" id="TIGR02665">
    <property type="entry name" value="molyb_mobA"/>
    <property type="match status" value="1"/>
</dbReference>
<keyword evidence="3 8" id="KW-0479">Metal-binding</keyword>
<keyword evidence="5 8" id="KW-0460">Magnesium</keyword>
<dbReference type="GO" id="GO:0005737">
    <property type="term" value="C:cytoplasm"/>
    <property type="evidence" value="ECO:0007669"/>
    <property type="project" value="UniProtKB-SubCell"/>
</dbReference>
<comment type="subcellular location">
    <subcellularLocation>
        <location evidence="8">Cytoplasm</location>
    </subcellularLocation>
</comment>
<name>A0A6G7VCK2_9GAMM</name>
<keyword evidence="2 8" id="KW-0808">Transferase</keyword>
<comment type="function">
    <text evidence="8">Transfers a GMP moiety from GTP to Mo-molybdopterin (Mo-MPT) cofactor (Moco or molybdenum cofactor) to form Mo-molybdopterin guanine dinucleotide (Mo-MGD) cofactor.</text>
</comment>
<evidence type="ECO:0000256" key="8">
    <source>
        <dbReference type="HAMAP-Rule" id="MF_00316"/>
    </source>
</evidence>